<evidence type="ECO:0000256" key="5">
    <source>
        <dbReference type="ARBA" id="ARBA00022839"/>
    </source>
</evidence>
<name>A0A4D7CWU2_9ENTE</name>
<dbReference type="InterPro" id="IPR041122">
    <property type="entry name" value="RecJ_OB"/>
</dbReference>
<dbReference type="GO" id="GO:0006310">
    <property type="term" value="P:DNA recombination"/>
    <property type="evidence" value="ECO:0007669"/>
    <property type="project" value="InterPro"/>
</dbReference>
<dbReference type="InterPro" id="IPR038763">
    <property type="entry name" value="DHH_sf"/>
</dbReference>
<evidence type="ECO:0000256" key="2">
    <source>
        <dbReference type="ARBA" id="ARBA00019841"/>
    </source>
</evidence>
<dbReference type="InterPro" id="IPR001667">
    <property type="entry name" value="DDH_dom"/>
</dbReference>
<dbReference type="RefSeq" id="WP_136953227.1">
    <property type="nucleotide sequence ID" value="NZ_CP039712.1"/>
</dbReference>
<dbReference type="InterPro" id="IPR051673">
    <property type="entry name" value="SSDNA_exonuclease_RecJ"/>
</dbReference>
<accession>A0A4D7CWU2</accession>
<evidence type="ECO:0000259" key="7">
    <source>
        <dbReference type="Pfam" id="PF02272"/>
    </source>
</evidence>
<dbReference type="GO" id="GO:0003676">
    <property type="term" value="F:nucleic acid binding"/>
    <property type="evidence" value="ECO:0007669"/>
    <property type="project" value="InterPro"/>
</dbReference>
<feature type="domain" description="Single-stranded-DNA-specific exonuclease RecJ C-terminal" evidence="8">
    <location>
        <begin position="566"/>
        <end position="766"/>
    </location>
</feature>
<keyword evidence="3" id="KW-0540">Nuclease</keyword>
<dbReference type="Pfam" id="PF17768">
    <property type="entry name" value="RecJ_OB"/>
    <property type="match status" value="1"/>
</dbReference>
<dbReference type="InterPro" id="IPR018779">
    <property type="entry name" value="RecJ_C"/>
</dbReference>
<keyword evidence="4" id="KW-0378">Hydrolase</keyword>
<sequence>MKQSKYHWIRSEEPIQTELINWLKEHGFSEQLAPLLANRKITTAEQLSAYFYPNLEDLYDPFLLFDMDKAVNRLFEAIESGQKIVIYGDYDADGITSTTVMKEAIELVGGDVSYFLPNRFEHGYGPNVKVYEQLIADGAELIVTVDNGVTGHEAIEYAKTQGVDVIVTDHHELPPELPEPYALIHPKHPAGNYPFGDLAGVGVAFKVATALLEEPPVELLDLVAIGTIADLVSLTDENRNLVKHGLQMMKETDRVGLNALMKVANVDKENISAESVGFGIGPRLNAIGRIGDASPGVELMCTFDEEQAEELATFIQKKNEERQAIVATISQEALEMVAELGEQSIYLLAKEGWNEGVLGIVASQIVQKTNRPAIILSLNPESGLAKGSGRSIEQINLYDLLSEIRDELVKFGGHHMAAGMTLEQSKLPEIQAKLNTLIEQQSIDFSVGQPLNVEDHLAIEALDVRLVEAIQTLGPFGTDNPSPVFLFENGRAQMTKAIGADQKHLKFQFQTSDASIDVIAFGYGNQLVEIESASELAIVGDLSINEWNGNKKVQLMMKDYGINEKQVFDYREKLHLLPELLSLPRTFYVLFDGKHLNQFKAIPQEHLLLVGDQTDLSQYAGAAQSVVFLDCPIEEHQLQEIVSELQVERIYLLLYSKEQCYLNGMPSREAFGKLFKLVQTKQEIDVRYKLNELAQYINVEFNTIIFMINVLFELKFVTIENGVMRKVDSTNFTPLNESKVYQTRERKMQTEKFLLYSNIIELEKWLFQ</sequence>
<dbReference type="Gene3D" id="3.10.310.30">
    <property type="match status" value="1"/>
</dbReference>
<dbReference type="Pfam" id="PF10141">
    <property type="entry name" value="ssDNA-exonuc_C"/>
    <property type="match status" value="1"/>
</dbReference>
<feature type="domain" description="DHHA1" evidence="7">
    <location>
        <begin position="346"/>
        <end position="439"/>
    </location>
</feature>
<dbReference type="Pfam" id="PF02272">
    <property type="entry name" value="DHHA1"/>
    <property type="match status" value="1"/>
</dbReference>
<dbReference type="PANTHER" id="PTHR30255">
    <property type="entry name" value="SINGLE-STRANDED-DNA-SPECIFIC EXONUCLEASE RECJ"/>
    <property type="match status" value="1"/>
</dbReference>
<evidence type="ECO:0000256" key="4">
    <source>
        <dbReference type="ARBA" id="ARBA00022801"/>
    </source>
</evidence>
<reference evidence="10 11" key="1">
    <citation type="submission" date="2019-04" db="EMBL/GenBank/DDBJ databases">
        <title>Vagococcus sp. nov., isolated from faeces of yaks (Bos grunniens).</title>
        <authorList>
            <person name="Ge Y."/>
        </authorList>
    </citation>
    <scope>NUCLEOTIDE SEQUENCE [LARGE SCALE GENOMIC DNA]</scope>
    <source>
        <strain evidence="10 11">MN-17</strain>
    </source>
</reference>
<proteinExistence type="inferred from homology"/>
<dbReference type="PANTHER" id="PTHR30255:SF2">
    <property type="entry name" value="SINGLE-STRANDED-DNA-SPECIFIC EXONUCLEASE RECJ"/>
    <property type="match status" value="1"/>
</dbReference>
<dbReference type="AlphaFoldDB" id="A0A4D7CWU2"/>
<dbReference type="Gene3D" id="3.90.1640.30">
    <property type="match status" value="1"/>
</dbReference>
<evidence type="ECO:0000256" key="3">
    <source>
        <dbReference type="ARBA" id="ARBA00022722"/>
    </source>
</evidence>
<evidence type="ECO:0000259" key="9">
    <source>
        <dbReference type="Pfam" id="PF17768"/>
    </source>
</evidence>
<gene>
    <name evidence="10" type="primary">recJ</name>
    <name evidence="10" type="ORF">FA707_05195</name>
</gene>
<keyword evidence="5 10" id="KW-0269">Exonuclease</keyword>
<dbReference type="Proteomes" id="UP000298615">
    <property type="component" value="Chromosome"/>
</dbReference>
<protein>
    <recommendedName>
        <fullName evidence="2">Single-stranded-DNA-specific exonuclease RecJ</fullName>
    </recommendedName>
</protein>
<dbReference type="SUPFAM" id="SSF64182">
    <property type="entry name" value="DHH phosphoesterases"/>
    <property type="match status" value="1"/>
</dbReference>
<dbReference type="GO" id="GO:0008409">
    <property type="term" value="F:5'-3' exonuclease activity"/>
    <property type="evidence" value="ECO:0007669"/>
    <property type="project" value="InterPro"/>
</dbReference>
<dbReference type="InterPro" id="IPR004610">
    <property type="entry name" value="RecJ"/>
</dbReference>
<dbReference type="InterPro" id="IPR003156">
    <property type="entry name" value="DHHA1_dom"/>
</dbReference>
<evidence type="ECO:0000259" key="8">
    <source>
        <dbReference type="Pfam" id="PF10141"/>
    </source>
</evidence>
<keyword evidence="11" id="KW-1185">Reference proteome</keyword>
<dbReference type="Pfam" id="PF01368">
    <property type="entry name" value="DHH"/>
    <property type="match status" value="1"/>
</dbReference>
<organism evidence="10 11">
    <name type="scientific">Vagococcus zengguangii</name>
    <dbReference type="NCBI Taxonomy" id="2571750"/>
    <lineage>
        <taxon>Bacteria</taxon>
        <taxon>Bacillati</taxon>
        <taxon>Bacillota</taxon>
        <taxon>Bacilli</taxon>
        <taxon>Lactobacillales</taxon>
        <taxon>Enterococcaceae</taxon>
        <taxon>Vagococcus</taxon>
    </lineage>
</organism>
<feature type="domain" description="RecJ OB" evidence="9">
    <location>
        <begin position="456"/>
        <end position="559"/>
    </location>
</feature>
<dbReference type="NCBIfam" id="TIGR00644">
    <property type="entry name" value="recJ"/>
    <property type="match status" value="1"/>
</dbReference>
<feature type="domain" description="DDH" evidence="6">
    <location>
        <begin position="83"/>
        <end position="227"/>
    </location>
</feature>
<evidence type="ECO:0000313" key="10">
    <source>
        <dbReference type="EMBL" id="QCI86396.1"/>
    </source>
</evidence>
<dbReference type="EMBL" id="CP039712">
    <property type="protein sequence ID" value="QCI86396.1"/>
    <property type="molecule type" value="Genomic_DNA"/>
</dbReference>
<dbReference type="GO" id="GO:0006281">
    <property type="term" value="P:DNA repair"/>
    <property type="evidence" value="ECO:0007669"/>
    <property type="project" value="InterPro"/>
</dbReference>
<evidence type="ECO:0000313" key="11">
    <source>
        <dbReference type="Proteomes" id="UP000298615"/>
    </source>
</evidence>
<evidence type="ECO:0000256" key="1">
    <source>
        <dbReference type="ARBA" id="ARBA00005915"/>
    </source>
</evidence>
<comment type="similarity">
    <text evidence="1">Belongs to the RecJ family.</text>
</comment>
<dbReference type="KEGG" id="vao:FA707_05195"/>
<evidence type="ECO:0000259" key="6">
    <source>
        <dbReference type="Pfam" id="PF01368"/>
    </source>
</evidence>